<evidence type="ECO:0008006" key="8">
    <source>
        <dbReference type="Google" id="ProtNLM"/>
    </source>
</evidence>
<evidence type="ECO:0000259" key="2">
    <source>
        <dbReference type="Pfam" id="PF08401"/>
    </source>
</evidence>
<feature type="compositionally biased region" description="Basic and acidic residues" evidence="1">
    <location>
        <begin position="356"/>
        <end position="368"/>
    </location>
</feature>
<organism evidence="4 6">
    <name type="scientific">Pseudomonas savastanoi</name>
    <name type="common">Pseudomonas syringae pv. savastanoi</name>
    <dbReference type="NCBI Taxonomy" id="29438"/>
    <lineage>
        <taxon>Bacteria</taxon>
        <taxon>Pseudomonadati</taxon>
        <taxon>Pseudomonadota</taxon>
        <taxon>Gammaproteobacteria</taxon>
        <taxon>Pseudomonadales</taxon>
        <taxon>Pseudomonadaceae</taxon>
        <taxon>Pseudomonas</taxon>
    </lineage>
</organism>
<protein>
    <recommendedName>
        <fullName evidence="8">DUF1738 domain-containing protein</fullName>
    </recommendedName>
</protein>
<sequence>MAALTAKQKKEYAGESNQNVSDFLAERVEKIFSKIDDCEYKNIWSHPVFSMPYKNLASGTMYNLENSLLLQDSAFEKGYGTSYYLTAKQGFAEGLSNKGEKSHCIIKRFGVPVGYAKDQQEPGLENDGEGKAKAIYIPAAKLTAVFNIAQFTGELPEKFKSRLNTQTPKATPEELETVYQAVLETMPIRLVRVIGSNHYRPAADVIVMNPSNVFKSRLHELNTLLHEVSHSYGHESRKNRISLRDYGKDDKHRAYEELVANLSAQSVIKHLDVTIDPHTREELDKGFMDNHTAYDVSWTRNNLKPADVMKAAHDADRTANPIIYEVVTNLTAKYKANPELPLNPTIKEMVIARISSESKHELENEGPKKPYKKSTYKRK</sequence>
<evidence type="ECO:0000313" key="6">
    <source>
        <dbReference type="Proteomes" id="UP000269801"/>
    </source>
</evidence>
<evidence type="ECO:0000313" key="4">
    <source>
        <dbReference type="EMBL" id="RMS22405.1"/>
    </source>
</evidence>
<feature type="domain" description="N-terminal" evidence="2">
    <location>
        <begin position="25"/>
        <end position="146"/>
    </location>
</feature>
<dbReference type="RefSeq" id="WP_057454524.1">
    <property type="nucleotide sequence ID" value="NZ_RBTE01000590.1"/>
</dbReference>
<dbReference type="InterPro" id="IPR041459">
    <property type="entry name" value="MPTase-PolyVal"/>
</dbReference>
<name>A0A3M5BAR9_PSESS</name>
<evidence type="ECO:0000256" key="1">
    <source>
        <dbReference type="SAM" id="MobiDB-lite"/>
    </source>
</evidence>
<dbReference type="InterPro" id="IPR013610">
    <property type="entry name" value="ArdC_N"/>
</dbReference>
<evidence type="ECO:0000259" key="3">
    <source>
        <dbReference type="Pfam" id="PF18818"/>
    </source>
</evidence>
<feature type="region of interest" description="Disordered" evidence="1">
    <location>
        <begin position="356"/>
        <end position="379"/>
    </location>
</feature>
<feature type="compositionally biased region" description="Basic residues" evidence="1">
    <location>
        <begin position="369"/>
        <end position="379"/>
    </location>
</feature>
<dbReference type="Proteomes" id="UP000269801">
    <property type="component" value="Unassembled WGS sequence"/>
</dbReference>
<dbReference type="Pfam" id="PF18818">
    <property type="entry name" value="MPTase-PolyVal"/>
    <property type="match status" value="1"/>
</dbReference>
<gene>
    <name evidence="5" type="ORF">ALP51_00840</name>
    <name evidence="4" type="ORF">ALP70_01851</name>
</gene>
<dbReference type="GO" id="GO:0003697">
    <property type="term" value="F:single-stranded DNA binding"/>
    <property type="evidence" value="ECO:0007669"/>
    <property type="project" value="InterPro"/>
</dbReference>
<dbReference type="Pfam" id="PF08401">
    <property type="entry name" value="ArdcN"/>
    <property type="match status" value="1"/>
</dbReference>
<dbReference type="Proteomes" id="UP000278180">
    <property type="component" value="Unassembled WGS sequence"/>
</dbReference>
<accession>A0A3M5BAR9</accession>
<evidence type="ECO:0000313" key="5">
    <source>
        <dbReference type="EMBL" id="RMT17942.1"/>
    </source>
</evidence>
<dbReference type="EMBL" id="RBSL01000372">
    <property type="protein sequence ID" value="RMS22405.1"/>
    <property type="molecule type" value="Genomic_DNA"/>
</dbReference>
<dbReference type="EMBL" id="RBTE01000590">
    <property type="protein sequence ID" value="RMT17942.1"/>
    <property type="molecule type" value="Genomic_DNA"/>
</dbReference>
<feature type="domain" description="Polyvalent protein metallopeptidase" evidence="3">
    <location>
        <begin position="193"/>
        <end position="278"/>
    </location>
</feature>
<evidence type="ECO:0000313" key="7">
    <source>
        <dbReference type="Proteomes" id="UP000278180"/>
    </source>
</evidence>
<proteinExistence type="predicted"/>
<comment type="caution">
    <text evidence="4">The sequence shown here is derived from an EMBL/GenBank/DDBJ whole genome shotgun (WGS) entry which is preliminary data.</text>
</comment>
<dbReference type="AlphaFoldDB" id="A0A3M5BAR9"/>
<reference evidence="6 7" key="1">
    <citation type="submission" date="2018-08" db="EMBL/GenBank/DDBJ databases">
        <title>Recombination of ecologically and evolutionarily significant loci maintains genetic cohesion in the Pseudomonas syringae species complex.</title>
        <authorList>
            <person name="Dillon M."/>
            <person name="Thakur S."/>
            <person name="Almeida R.N.D."/>
            <person name="Weir B.S."/>
            <person name="Guttman D.S."/>
        </authorList>
    </citation>
    <scope>NUCLEOTIDE SEQUENCE [LARGE SCALE GENOMIC DNA]</scope>
    <source>
        <strain evidence="5 7">ICMP 13684</strain>
        <strain evidence="4 6">ICMP 13685</strain>
    </source>
</reference>